<comment type="caution">
    <text evidence="2">The sequence shown here is derived from an EMBL/GenBank/DDBJ whole genome shotgun (WGS) entry which is preliminary data.</text>
</comment>
<dbReference type="AlphaFoldDB" id="A0A4C2EEP1"/>
<feature type="transmembrane region" description="Helical" evidence="1">
    <location>
        <begin position="359"/>
        <end position="377"/>
    </location>
</feature>
<accession>A0A4C2EEP1</accession>
<keyword evidence="1" id="KW-0812">Transmembrane</keyword>
<gene>
    <name evidence="2" type="ORF">Harman_01120</name>
</gene>
<feature type="transmembrane region" description="Helical" evidence="1">
    <location>
        <begin position="447"/>
        <end position="470"/>
    </location>
</feature>
<feature type="transmembrane region" description="Helical" evidence="1">
    <location>
        <begin position="295"/>
        <end position="316"/>
    </location>
</feature>
<feature type="transmembrane region" description="Helical" evidence="1">
    <location>
        <begin position="217"/>
        <end position="239"/>
    </location>
</feature>
<feature type="transmembrane region" description="Helical" evidence="1">
    <location>
        <begin position="21"/>
        <end position="41"/>
    </location>
</feature>
<sequence>MVGGPRLDTPSAVGDEGRPRATSLTIAALVVAAFGLATGVLRGDPQLFSGVALLAGVSVAGMTLLDRESLGPTVIGHLCFLPAASGVLATLVLSPVETALMGGVVLAMVGVATGWTNVLGTETVASTTVSSALSYLFAVVGIIVLVLAAGIAWVCWRLLTAVVGATSPVAAALGLSALVCVSAICLFLALWQLPVLQLTARSRRAERAATYARCKRVLGAVGLGAGVLTVLTPFVVVFTPLDRVLAAPPFGAVAGLLSSWLVLGPIAAVTVGALLAATGAFVLRTFTTEFDHSSVRAVGAVVAALGYLLLLAPVLLRLSIVSANPGAVFAGAVLLPLAVYLVLVLALGALKLGLLPERAAPAALTAAGLIYASIGAAQADLPALLVFGGVAGGLVTWDVGTYGLGLTAELGHRPETRRLELYHGVFAVGVGVLGILLFGAVELARQSVGTAVGSSGAMAVAVLGVLLLLAPLRG</sequence>
<feature type="transmembrane region" description="Helical" evidence="1">
    <location>
        <begin position="132"/>
        <end position="159"/>
    </location>
</feature>
<feature type="transmembrane region" description="Helical" evidence="1">
    <location>
        <begin position="171"/>
        <end position="196"/>
    </location>
</feature>
<evidence type="ECO:0000313" key="2">
    <source>
        <dbReference type="EMBL" id="GCF12177.1"/>
    </source>
</evidence>
<dbReference type="Proteomes" id="UP000304382">
    <property type="component" value="Unassembled WGS sequence"/>
</dbReference>
<keyword evidence="1" id="KW-1133">Transmembrane helix</keyword>
<feature type="transmembrane region" description="Helical" evidence="1">
    <location>
        <begin position="259"/>
        <end position="283"/>
    </location>
</feature>
<dbReference type="Pfam" id="PF24363">
    <property type="entry name" value="DUF7519"/>
    <property type="match status" value="1"/>
</dbReference>
<proteinExistence type="predicted"/>
<dbReference type="InterPro" id="IPR055941">
    <property type="entry name" value="DUF7519"/>
</dbReference>
<feature type="transmembrane region" description="Helical" evidence="1">
    <location>
        <begin position="419"/>
        <end position="441"/>
    </location>
</feature>
<dbReference type="OrthoDB" id="206560at2157"/>
<keyword evidence="1" id="KW-0472">Membrane</keyword>
<keyword evidence="3" id="KW-1185">Reference proteome</keyword>
<dbReference type="RefSeq" id="WP_137681889.1">
    <property type="nucleotide sequence ID" value="NZ_BIXZ01000001.1"/>
</dbReference>
<feature type="transmembrane region" description="Helical" evidence="1">
    <location>
        <begin position="74"/>
        <end position="93"/>
    </location>
</feature>
<feature type="transmembrane region" description="Helical" evidence="1">
    <location>
        <begin position="99"/>
        <end position="120"/>
    </location>
</feature>
<feature type="transmembrane region" description="Helical" evidence="1">
    <location>
        <begin position="47"/>
        <end position="65"/>
    </location>
</feature>
<dbReference type="EMBL" id="BIXZ01000001">
    <property type="protein sequence ID" value="GCF12177.1"/>
    <property type="molecule type" value="Genomic_DNA"/>
</dbReference>
<reference evidence="2 3" key="1">
    <citation type="submission" date="2019-02" db="EMBL/GenBank/DDBJ databases">
        <title>Haloarcula mannanilyticum sp. nov., a mannan degrading haloarchaeon isolated from commercial salt.</title>
        <authorList>
            <person name="Enomoto S."/>
            <person name="Shimane Y."/>
            <person name="Kamekura M."/>
            <person name="Ito T."/>
            <person name="Moriya O."/>
            <person name="Ihara K."/>
            <person name="Takahashi-Ando N."/>
            <person name="Fukushima Y."/>
            <person name="Yoshida Y."/>
            <person name="Usama R."/>
            <person name="Takai K."/>
            <person name="Minegishi H."/>
        </authorList>
    </citation>
    <scope>NUCLEOTIDE SEQUENCE [LARGE SCALE GENOMIC DNA]</scope>
    <source>
        <strain evidence="2 3">MD130-1</strain>
    </source>
</reference>
<evidence type="ECO:0000256" key="1">
    <source>
        <dbReference type="SAM" id="Phobius"/>
    </source>
</evidence>
<protein>
    <submittedName>
        <fullName evidence="2">Uncharacterized protein</fullName>
    </submittedName>
</protein>
<feature type="transmembrane region" description="Helical" evidence="1">
    <location>
        <begin position="383"/>
        <end position="407"/>
    </location>
</feature>
<name>A0A4C2EEP1_9EURY</name>
<organism evidence="2 3">
    <name type="scientific">Haloarcula mannanilytica</name>
    <dbReference type="NCBI Taxonomy" id="2509225"/>
    <lineage>
        <taxon>Archaea</taxon>
        <taxon>Methanobacteriati</taxon>
        <taxon>Methanobacteriota</taxon>
        <taxon>Stenosarchaea group</taxon>
        <taxon>Halobacteria</taxon>
        <taxon>Halobacteriales</taxon>
        <taxon>Haloarculaceae</taxon>
        <taxon>Haloarcula</taxon>
    </lineage>
</organism>
<feature type="transmembrane region" description="Helical" evidence="1">
    <location>
        <begin position="328"/>
        <end position="347"/>
    </location>
</feature>
<evidence type="ECO:0000313" key="3">
    <source>
        <dbReference type="Proteomes" id="UP000304382"/>
    </source>
</evidence>